<evidence type="ECO:0000313" key="7">
    <source>
        <dbReference type="EMBL" id="MBE1611895.1"/>
    </source>
</evidence>
<dbReference type="PRINTS" id="PR00463">
    <property type="entry name" value="EP450I"/>
</dbReference>
<dbReference type="Pfam" id="PF00067">
    <property type="entry name" value="p450"/>
    <property type="match status" value="1"/>
</dbReference>
<reference evidence="7" key="1">
    <citation type="submission" date="2020-10" db="EMBL/GenBank/DDBJ databases">
        <title>Sequencing the genomes of 1000 actinobacteria strains.</title>
        <authorList>
            <person name="Klenk H.-P."/>
        </authorList>
    </citation>
    <scope>NUCLEOTIDE SEQUENCE</scope>
    <source>
        <strain evidence="7">DSM 45354</strain>
    </source>
</reference>
<dbReference type="GO" id="GO:0003700">
    <property type="term" value="F:DNA-binding transcription factor activity"/>
    <property type="evidence" value="ECO:0007669"/>
    <property type="project" value="InterPro"/>
</dbReference>
<dbReference type="PANTHER" id="PTHR24305">
    <property type="entry name" value="CYTOCHROME P450"/>
    <property type="match status" value="1"/>
</dbReference>
<feature type="region of interest" description="Disordered" evidence="5">
    <location>
        <begin position="403"/>
        <end position="445"/>
    </location>
</feature>
<dbReference type="PRINTS" id="PR00385">
    <property type="entry name" value="P450"/>
</dbReference>
<evidence type="ECO:0000256" key="2">
    <source>
        <dbReference type="ARBA" id="ARBA00010617"/>
    </source>
</evidence>
<dbReference type="InterPro" id="IPR036390">
    <property type="entry name" value="WH_DNA-bd_sf"/>
</dbReference>
<dbReference type="InterPro" id="IPR002401">
    <property type="entry name" value="Cyt_P450_E_grp-I"/>
</dbReference>
<dbReference type="GO" id="GO:0016705">
    <property type="term" value="F:oxidoreductase activity, acting on paired donors, with incorporation or reduction of molecular oxygen"/>
    <property type="evidence" value="ECO:0007669"/>
    <property type="project" value="InterPro"/>
</dbReference>
<keyword evidence="8" id="KW-1185">Reference proteome</keyword>
<keyword evidence="3 4" id="KW-0479">Metal-binding</keyword>
<evidence type="ECO:0000256" key="5">
    <source>
        <dbReference type="SAM" id="MobiDB-lite"/>
    </source>
</evidence>
<evidence type="ECO:0000256" key="1">
    <source>
        <dbReference type="ARBA" id="ARBA00001971"/>
    </source>
</evidence>
<dbReference type="Pfam" id="PF01047">
    <property type="entry name" value="MarR"/>
    <property type="match status" value="1"/>
</dbReference>
<dbReference type="RefSeq" id="WP_192755036.1">
    <property type="nucleotide sequence ID" value="NZ_BAABJL010000176.1"/>
</dbReference>
<dbReference type="PROSITE" id="PS00086">
    <property type="entry name" value="CYTOCHROME_P450"/>
    <property type="match status" value="1"/>
</dbReference>
<sequence>MPRPPGPPGALLYAGVVLRREPTAYFARLAHEYPRLAHLRLGREHVYVLNHPDLVQELFVTRGRDTRKGRALERIRLLLGDGLLTSEGERHRAQRRLIQPALHSERIREYARTMAGAAREHSAGWRDGEQVDLAAEMSALTMTVVGQALFGSDLRGETHRVAESLGALLRGYQRRMLPGADLLLSIPTPGRARLFEAIERLDRVVRRLIEERRAAPPGPDLLSALLAVMDDDTHVRDEVMTLLLAGHETTASALSWTFWLLDANPTAAGWLHEELDRELPGAGGGDSDGLSCADLDRLPRTRAVLAEAMRLCPPSWLLGRRTLVDLELDGWPLPAGSLCVTSQFALHRDPRFWSRPERFEPARWIGPDGRFDEAAPGQPRAAYLPFGLGARICVGLSFAWPRGSSCSRHSPAAGRRRYVPGTRSPARRPSPCGRRAGCPSSCANASGARRVRSTSCSAQVTPYTCSVQPTGSSPADLGSSSTPETLMVALMRMIRLIKRDHDLPIDPSLHYVLHTVNCSGPMRLSDLAAQLQLDLSTVSRHARALESSGYMERAVDPIDKRAALLSATDDGRRVLEAASARRRARLDAVLAGWSEEDLHTLDRLLNQLAHDLDTEASKPAGA</sequence>
<dbReference type="Proteomes" id="UP000638648">
    <property type="component" value="Unassembled WGS sequence"/>
</dbReference>
<protein>
    <submittedName>
        <fullName evidence="7">Cytochrome P450/DNA-binding MarR family transcriptional regulator</fullName>
    </submittedName>
</protein>
<dbReference type="GO" id="GO:0004497">
    <property type="term" value="F:monooxygenase activity"/>
    <property type="evidence" value="ECO:0007669"/>
    <property type="project" value="UniProtKB-KW"/>
</dbReference>
<feature type="binding site" description="axial binding residue" evidence="3">
    <location>
        <position position="393"/>
    </location>
    <ligand>
        <name>heme</name>
        <dbReference type="ChEBI" id="CHEBI:30413"/>
    </ligand>
    <ligandPart>
        <name>Fe</name>
        <dbReference type="ChEBI" id="CHEBI:18248"/>
    </ligandPart>
</feature>
<dbReference type="SUPFAM" id="SSF48264">
    <property type="entry name" value="Cytochrome P450"/>
    <property type="match status" value="1"/>
</dbReference>
<evidence type="ECO:0000256" key="4">
    <source>
        <dbReference type="RuleBase" id="RU000461"/>
    </source>
</evidence>
<feature type="domain" description="HTH marR-type" evidence="6">
    <location>
        <begin position="483"/>
        <end position="610"/>
    </location>
</feature>
<evidence type="ECO:0000256" key="3">
    <source>
        <dbReference type="PIRSR" id="PIRSR602401-1"/>
    </source>
</evidence>
<keyword evidence="3 4" id="KW-0349">Heme</keyword>
<comment type="similarity">
    <text evidence="2 4">Belongs to the cytochrome P450 family.</text>
</comment>
<organism evidence="7 8">
    <name type="scientific">Actinopolymorpha pittospori</name>
    <dbReference type="NCBI Taxonomy" id="648752"/>
    <lineage>
        <taxon>Bacteria</taxon>
        <taxon>Bacillati</taxon>
        <taxon>Actinomycetota</taxon>
        <taxon>Actinomycetes</taxon>
        <taxon>Propionibacteriales</taxon>
        <taxon>Actinopolymorphaceae</taxon>
        <taxon>Actinopolymorpha</taxon>
    </lineage>
</organism>
<accession>A0A927RH68</accession>
<dbReference type="InterPro" id="IPR000835">
    <property type="entry name" value="HTH_MarR-typ"/>
</dbReference>
<keyword evidence="4" id="KW-0560">Oxidoreductase</keyword>
<gene>
    <name evidence="7" type="ORF">HEB94_008743</name>
</gene>
<dbReference type="InterPro" id="IPR036388">
    <property type="entry name" value="WH-like_DNA-bd_sf"/>
</dbReference>
<dbReference type="InterPro" id="IPR036396">
    <property type="entry name" value="Cyt_P450_sf"/>
</dbReference>
<keyword evidence="4" id="KW-0503">Monooxygenase</keyword>
<dbReference type="PRINTS" id="PR00598">
    <property type="entry name" value="HTHMARR"/>
</dbReference>
<dbReference type="InterPro" id="IPR001128">
    <property type="entry name" value="Cyt_P450"/>
</dbReference>
<dbReference type="InterPro" id="IPR017972">
    <property type="entry name" value="Cyt_P450_CS"/>
</dbReference>
<dbReference type="Gene3D" id="1.10.630.10">
    <property type="entry name" value="Cytochrome P450"/>
    <property type="match status" value="1"/>
</dbReference>
<dbReference type="PANTHER" id="PTHR24305:SF166">
    <property type="entry name" value="CYTOCHROME P450 12A4, MITOCHONDRIAL-RELATED"/>
    <property type="match status" value="1"/>
</dbReference>
<dbReference type="AlphaFoldDB" id="A0A927RH68"/>
<dbReference type="InterPro" id="IPR050121">
    <property type="entry name" value="Cytochrome_P450_monoxygenase"/>
</dbReference>
<dbReference type="PROSITE" id="PS50995">
    <property type="entry name" value="HTH_MARR_2"/>
    <property type="match status" value="1"/>
</dbReference>
<dbReference type="EMBL" id="JADBEM010000001">
    <property type="protein sequence ID" value="MBE1611895.1"/>
    <property type="molecule type" value="Genomic_DNA"/>
</dbReference>
<dbReference type="SUPFAM" id="SSF46785">
    <property type="entry name" value="Winged helix' DNA-binding domain"/>
    <property type="match status" value="1"/>
</dbReference>
<comment type="cofactor">
    <cofactor evidence="1 3">
        <name>heme</name>
        <dbReference type="ChEBI" id="CHEBI:30413"/>
    </cofactor>
</comment>
<comment type="caution">
    <text evidence="7">The sequence shown here is derived from an EMBL/GenBank/DDBJ whole genome shotgun (WGS) entry which is preliminary data.</text>
</comment>
<dbReference type="GO" id="GO:0005506">
    <property type="term" value="F:iron ion binding"/>
    <property type="evidence" value="ECO:0007669"/>
    <property type="project" value="InterPro"/>
</dbReference>
<proteinExistence type="inferred from homology"/>
<evidence type="ECO:0000259" key="6">
    <source>
        <dbReference type="PROSITE" id="PS50995"/>
    </source>
</evidence>
<name>A0A927RH68_9ACTN</name>
<dbReference type="GO" id="GO:0020037">
    <property type="term" value="F:heme binding"/>
    <property type="evidence" value="ECO:0007669"/>
    <property type="project" value="InterPro"/>
</dbReference>
<dbReference type="SMART" id="SM00347">
    <property type="entry name" value="HTH_MARR"/>
    <property type="match status" value="1"/>
</dbReference>
<keyword evidence="3 4" id="KW-0408">Iron</keyword>
<evidence type="ECO:0000313" key="8">
    <source>
        <dbReference type="Proteomes" id="UP000638648"/>
    </source>
</evidence>
<dbReference type="Gene3D" id="1.10.10.10">
    <property type="entry name" value="Winged helix-like DNA-binding domain superfamily/Winged helix DNA-binding domain"/>
    <property type="match status" value="1"/>
</dbReference>